<keyword evidence="1" id="KW-0479">Metal-binding</keyword>
<keyword evidence="5" id="KW-0560">Oxidoreductase</keyword>
<dbReference type="Proteomes" id="UP000006852">
    <property type="component" value="Chromosome"/>
</dbReference>
<dbReference type="GeneID" id="302997345"/>
<keyword evidence="6" id="KW-1185">Reference proteome</keyword>
<evidence type="ECO:0000313" key="6">
    <source>
        <dbReference type="Proteomes" id="UP000006852"/>
    </source>
</evidence>
<accession>F2NUA1</accession>
<reference evidence="5 6" key="1">
    <citation type="journal article" date="2011" name="Stand. Genomic Sci.">
        <title>Complete genome sequence of Treponema succinifaciens type strain (6091).</title>
        <authorList>
            <person name="Han C."/>
            <person name="Gronow S."/>
            <person name="Teshima H."/>
            <person name="Lapidus A."/>
            <person name="Nolan M."/>
            <person name="Lucas S."/>
            <person name="Hammon N."/>
            <person name="Deshpande S."/>
            <person name="Cheng J.F."/>
            <person name="Zeytun A."/>
            <person name="Tapia R."/>
            <person name="Goodwin L."/>
            <person name="Pitluck S."/>
            <person name="Liolios K."/>
            <person name="Pagani I."/>
            <person name="Ivanova N."/>
            <person name="Mavromatis K."/>
            <person name="Mikhailova N."/>
            <person name="Huntemann M."/>
            <person name="Pati A."/>
            <person name="Chen A."/>
            <person name="Palaniappan K."/>
            <person name="Land M."/>
            <person name="Hauser L."/>
            <person name="Brambilla E.M."/>
            <person name="Rohde M."/>
            <person name="Goker M."/>
            <person name="Woyke T."/>
            <person name="Bristow J."/>
            <person name="Eisen J.A."/>
            <person name="Markowitz V."/>
            <person name="Hugenholtz P."/>
            <person name="Kyrpides N.C."/>
            <person name="Klenk H.P."/>
            <person name="Detter J.C."/>
        </authorList>
    </citation>
    <scope>NUCLEOTIDE SEQUENCE [LARGE SCALE GENOMIC DNA]</scope>
    <source>
        <strain evidence="6">ATCC 33096 / DSM 2489 / 6091</strain>
    </source>
</reference>
<dbReference type="Gene3D" id="3.30.70.20">
    <property type="match status" value="2"/>
</dbReference>
<dbReference type="Pfam" id="PF12838">
    <property type="entry name" value="Fer4_7"/>
    <property type="match status" value="1"/>
</dbReference>
<dbReference type="HOGENOM" id="CLU_039046_0_1_12"/>
<dbReference type="GO" id="GO:0008901">
    <property type="term" value="F:ferredoxin hydrogenase activity"/>
    <property type="evidence" value="ECO:0007669"/>
    <property type="project" value="UniProtKB-EC"/>
</dbReference>
<proteinExistence type="predicted"/>
<dbReference type="eggNOG" id="COG1143">
    <property type="taxonomic scope" value="Bacteria"/>
</dbReference>
<dbReference type="RefSeq" id="WP_013700376.1">
    <property type="nucleotide sequence ID" value="NC_015385.1"/>
</dbReference>
<feature type="domain" description="4Fe-4S ferredoxin-type" evidence="4">
    <location>
        <begin position="185"/>
        <end position="214"/>
    </location>
</feature>
<dbReference type="Gene3D" id="3.40.950.10">
    <property type="entry name" value="Fe-only Hydrogenase (Larger Subunit), Chain L, domain 3"/>
    <property type="match status" value="1"/>
</dbReference>
<evidence type="ECO:0000259" key="4">
    <source>
        <dbReference type="PROSITE" id="PS51379"/>
    </source>
</evidence>
<evidence type="ECO:0000256" key="3">
    <source>
        <dbReference type="ARBA" id="ARBA00023014"/>
    </source>
</evidence>
<name>F2NUA1_TRES6</name>
<dbReference type="AlphaFoldDB" id="F2NUA1"/>
<sequence length="492" mass="54502">MLNINNNTSNIKREILVRIAKLQLQGKLEEGVHFIPREMAPRDKPPLRCCIFHDREILRMRVLARMGISVENIDEEATLGSFAKQALEREKPTWPMLTVLDEACNGCVKAHYMVTNACQGCYARPCMVNCPRKAITVDRRATIDEKLCINCGKCMENCPYHSIIKIPVPCEEACPVGAISKDEKGHEKIDYHKCIFCGNCMRECPFGAMMDKSQLVDVIKHIMNCKKVVALYAPSIASQFKVTPGQLESSLIAAGFNRVWEVAIGADICADNEAREFEERMARGDKMMTTSCCSAYVRAVHKHVPALIPCVSETRSPMHYTAEIAKKADPDCITVFIGPCLAKKREGFDDDLVDYVITVEEISALFEAREINVAEMDKRHETIIPTASGRNFARSGGVMEAVALRLKDKSILRPAKINGLSKAGMKVLNAYGLINSGKIPAKPDTPNLIEVMSCEGGCIAGPSVITNVKQAELQLEKYVQDGSANTIDEQEK</sequence>
<dbReference type="InterPro" id="IPR050340">
    <property type="entry name" value="Cytosolic_Fe-S_CAF"/>
</dbReference>
<dbReference type="InterPro" id="IPR017900">
    <property type="entry name" value="4Fe4S_Fe_S_CS"/>
</dbReference>
<evidence type="ECO:0000313" key="5">
    <source>
        <dbReference type="EMBL" id="AEB13065.1"/>
    </source>
</evidence>
<dbReference type="PANTHER" id="PTHR11615">
    <property type="entry name" value="NITRATE, FORMATE, IRON DEHYDROGENASE"/>
    <property type="match status" value="1"/>
</dbReference>
<protein>
    <submittedName>
        <fullName evidence="5">Ferredoxin hydrogenase</fullName>
        <ecNumber evidence="5">1.12.7.2</ecNumber>
    </submittedName>
</protein>
<reference evidence="6" key="2">
    <citation type="submission" date="2011-04" db="EMBL/GenBank/DDBJ databases">
        <title>The complete genome of chromosome of Treponema succinifaciens DSM 2489.</title>
        <authorList>
            <person name="Lucas S."/>
            <person name="Copeland A."/>
            <person name="Lapidus A."/>
            <person name="Bruce D."/>
            <person name="Goodwin L."/>
            <person name="Pitluck S."/>
            <person name="Peters L."/>
            <person name="Kyrpides N."/>
            <person name="Mavromatis K."/>
            <person name="Ivanova N."/>
            <person name="Ovchinnikova G."/>
            <person name="Teshima H."/>
            <person name="Detter J.C."/>
            <person name="Tapia R."/>
            <person name="Han C."/>
            <person name="Land M."/>
            <person name="Hauser L."/>
            <person name="Markowitz V."/>
            <person name="Cheng J.-F."/>
            <person name="Hugenholtz P."/>
            <person name="Woyke T."/>
            <person name="Wu D."/>
            <person name="Gronow S."/>
            <person name="Wellnitz S."/>
            <person name="Brambilla E."/>
            <person name="Klenk H.-P."/>
            <person name="Eisen J.A."/>
        </authorList>
    </citation>
    <scope>NUCLEOTIDE SEQUENCE [LARGE SCALE GENOMIC DNA]</scope>
    <source>
        <strain evidence="6">ATCC 33096 / DSM 2489 / 6091</strain>
    </source>
</reference>
<keyword evidence="2" id="KW-0408">Iron</keyword>
<dbReference type="PROSITE" id="PS00198">
    <property type="entry name" value="4FE4S_FER_1"/>
    <property type="match status" value="2"/>
</dbReference>
<dbReference type="NCBIfam" id="TIGR04105">
    <property type="entry name" value="FeFe_hydrog_B1"/>
    <property type="match status" value="1"/>
</dbReference>
<dbReference type="PROSITE" id="PS51379">
    <property type="entry name" value="4FE4S_FER_2"/>
    <property type="match status" value="2"/>
</dbReference>
<dbReference type="STRING" id="869209.Tresu_0096"/>
<dbReference type="OrthoDB" id="9798098at2"/>
<dbReference type="InterPro" id="IPR017896">
    <property type="entry name" value="4Fe4S_Fe-S-bd"/>
</dbReference>
<keyword evidence="3" id="KW-0411">Iron-sulfur</keyword>
<dbReference type="SUPFAM" id="SSF54862">
    <property type="entry name" value="4Fe-4S ferredoxins"/>
    <property type="match status" value="2"/>
</dbReference>
<evidence type="ECO:0000256" key="2">
    <source>
        <dbReference type="ARBA" id="ARBA00023004"/>
    </source>
</evidence>
<dbReference type="InterPro" id="IPR004108">
    <property type="entry name" value="Fe_hydrogenase_lsu_C"/>
</dbReference>
<dbReference type="Pfam" id="PF02906">
    <property type="entry name" value="Fe_hyd_lg_C"/>
    <property type="match status" value="1"/>
</dbReference>
<dbReference type="InterPro" id="IPR027631">
    <property type="entry name" value="Mono_FeFe_hydrog"/>
</dbReference>
<dbReference type="EC" id="1.12.7.2" evidence="5"/>
<evidence type="ECO:0000256" key="1">
    <source>
        <dbReference type="ARBA" id="ARBA00022723"/>
    </source>
</evidence>
<dbReference type="Pfam" id="PF12837">
    <property type="entry name" value="Fer4_6"/>
    <property type="match status" value="1"/>
</dbReference>
<feature type="domain" description="4Fe-4S ferredoxin-type" evidence="4">
    <location>
        <begin position="139"/>
        <end position="168"/>
    </location>
</feature>
<dbReference type="SUPFAM" id="SSF53920">
    <property type="entry name" value="Fe-only hydrogenase"/>
    <property type="match status" value="1"/>
</dbReference>
<dbReference type="eggNOG" id="COG4624">
    <property type="taxonomic scope" value="Bacteria"/>
</dbReference>
<gene>
    <name evidence="5" type="ordered locus">Tresu_0096</name>
</gene>
<dbReference type="InterPro" id="IPR009016">
    <property type="entry name" value="Fe_hydrogenase"/>
</dbReference>
<dbReference type="KEGG" id="tsu:Tresu_0096"/>
<organism evidence="5 6">
    <name type="scientific">Treponema succinifaciens (strain ATCC 33096 / DSM 2489 / 6091)</name>
    <dbReference type="NCBI Taxonomy" id="869209"/>
    <lineage>
        <taxon>Bacteria</taxon>
        <taxon>Pseudomonadati</taxon>
        <taxon>Spirochaetota</taxon>
        <taxon>Spirochaetia</taxon>
        <taxon>Spirochaetales</taxon>
        <taxon>Treponemataceae</taxon>
        <taxon>Treponema</taxon>
    </lineage>
</organism>
<dbReference type="GO" id="GO:0051536">
    <property type="term" value="F:iron-sulfur cluster binding"/>
    <property type="evidence" value="ECO:0007669"/>
    <property type="project" value="UniProtKB-KW"/>
</dbReference>
<dbReference type="EMBL" id="CP002631">
    <property type="protein sequence ID" value="AEB13065.1"/>
    <property type="molecule type" value="Genomic_DNA"/>
</dbReference>
<dbReference type="GO" id="GO:0046872">
    <property type="term" value="F:metal ion binding"/>
    <property type="evidence" value="ECO:0007669"/>
    <property type="project" value="UniProtKB-KW"/>
</dbReference>